<dbReference type="InterPro" id="IPR036612">
    <property type="entry name" value="KH_dom_type_1_sf"/>
</dbReference>
<dbReference type="SUPFAM" id="SSF54791">
    <property type="entry name" value="Eukaryotic type KH-domain (KH-domain type I)"/>
    <property type="match status" value="1"/>
</dbReference>
<evidence type="ECO:0000313" key="4">
    <source>
        <dbReference type="EMBL" id="JAD79934.1"/>
    </source>
</evidence>
<dbReference type="PROSITE" id="PS50084">
    <property type="entry name" value="KH_TYPE_1"/>
    <property type="match status" value="1"/>
</dbReference>
<reference evidence="4" key="1">
    <citation type="submission" date="2014-09" db="EMBL/GenBank/DDBJ databases">
        <authorList>
            <person name="Magalhaes I.L.F."/>
            <person name="Oliveira U."/>
            <person name="Santos F.R."/>
            <person name="Vidigal T.H.D.A."/>
            <person name="Brescovit A.D."/>
            <person name="Santos A.J."/>
        </authorList>
    </citation>
    <scope>NUCLEOTIDE SEQUENCE</scope>
    <source>
        <tissue evidence="4">Shoot tissue taken approximately 20 cm above the soil surface</tissue>
    </source>
</reference>
<dbReference type="PANTHER" id="PTHR10288">
    <property type="entry name" value="KH DOMAIN CONTAINING RNA BINDING PROTEIN"/>
    <property type="match status" value="1"/>
</dbReference>
<name>A0A0A9CUA9_ARUDO</name>
<evidence type="ECO:0000256" key="2">
    <source>
        <dbReference type="PROSITE-ProRule" id="PRU00117"/>
    </source>
</evidence>
<dbReference type="GO" id="GO:0003723">
    <property type="term" value="F:RNA binding"/>
    <property type="evidence" value="ECO:0007669"/>
    <property type="project" value="UniProtKB-UniRule"/>
</dbReference>
<dbReference type="Gene3D" id="3.30.1370.10">
    <property type="entry name" value="K Homology domain, type 1"/>
    <property type="match status" value="1"/>
</dbReference>
<dbReference type="InterPro" id="IPR004087">
    <property type="entry name" value="KH_dom"/>
</dbReference>
<dbReference type="Pfam" id="PF00013">
    <property type="entry name" value="KH_1"/>
    <property type="match status" value="1"/>
</dbReference>
<protein>
    <recommendedName>
        <fullName evidence="3">K Homology domain-containing protein</fullName>
    </recommendedName>
</protein>
<accession>A0A0A9CUA9</accession>
<dbReference type="EMBL" id="GBRH01217961">
    <property type="protein sequence ID" value="JAD79934.1"/>
    <property type="molecule type" value="Transcribed_RNA"/>
</dbReference>
<reference evidence="4" key="2">
    <citation type="journal article" date="2015" name="Data Brief">
        <title>Shoot transcriptome of the giant reed, Arundo donax.</title>
        <authorList>
            <person name="Barrero R.A."/>
            <person name="Guerrero F.D."/>
            <person name="Moolhuijzen P."/>
            <person name="Goolsby J.A."/>
            <person name="Tidwell J."/>
            <person name="Bellgard S.E."/>
            <person name="Bellgard M.I."/>
        </authorList>
    </citation>
    <scope>NUCLEOTIDE SEQUENCE</scope>
    <source>
        <tissue evidence="4">Shoot tissue taken approximately 20 cm above the soil surface</tissue>
    </source>
</reference>
<keyword evidence="2" id="KW-0694">RNA-binding</keyword>
<dbReference type="InterPro" id="IPR004088">
    <property type="entry name" value="KH_dom_type_1"/>
</dbReference>
<evidence type="ECO:0000259" key="3">
    <source>
        <dbReference type="SMART" id="SM00322"/>
    </source>
</evidence>
<sequence>MDKSSVAPARLLIPSQHIGCLLGKGGSIIAEMRKITGAGIRIFGNEQIPRCAQRNDEMVQVYNSYYPVSLLSLF</sequence>
<evidence type="ECO:0000256" key="1">
    <source>
        <dbReference type="ARBA" id="ARBA00022737"/>
    </source>
</evidence>
<organism evidence="4">
    <name type="scientific">Arundo donax</name>
    <name type="common">Giant reed</name>
    <name type="synonym">Donax arundinaceus</name>
    <dbReference type="NCBI Taxonomy" id="35708"/>
    <lineage>
        <taxon>Eukaryota</taxon>
        <taxon>Viridiplantae</taxon>
        <taxon>Streptophyta</taxon>
        <taxon>Embryophyta</taxon>
        <taxon>Tracheophyta</taxon>
        <taxon>Spermatophyta</taxon>
        <taxon>Magnoliopsida</taxon>
        <taxon>Liliopsida</taxon>
        <taxon>Poales</taxon>
        <taxon>Poaceae</taxon>
        <taxon>PACMAD clade</taxon>
        <taxon>Arundinoideae</taxon>
        <taxon>Arundineae</taxon>
        <taxon>Arundo</taxon>
    </lineage>
</organism>
<keyword evidence="1" id="KW-0677">Repeat</keyword>
<feature type="domain" description="K Homology" evidence="3">
    <location>
        <begin position="5"/>
        <end position="60"/>
    </location>
</feature>
<dbReference type="AlphaFoldDB" id="A0A0A9CUA9"/>
<dbReference type="SMART" id="SM00322">
    <property type="entry name" value="KH"/>
    <property type="match status" value="1"/>
</dbReference>
<proteinExistence type="predicted"/>